<evidence type="ECO:0000259" key="2">
    <source>
        <dbReference type="Pfam" id="PF00501"/>
    </source>
</evidence>
<dbReference type="SUPFAM" id="SSF56801">
    <property type="entry name" value="Acetyl-CoA synthetase-like"/>
    <property type="match status" value="1"/>
</dbReference>
<keyword evidence="5" id="KW-1185">Reference proteome</keyword>
<dbReference type="PANTHER" id="PTHR43767">
    <property type="entry name" value="LONG-CHAIN-FATTY-ACID--COA LIGASE"/>
    <property type="match status" value="1"/>
</dbReference>
<keyword evidence="1" id="KW-1133">Transmembrane helix</keyword>
<accession>A0A7W9ES19</accession>
<feature type="domain" description="AMP-binding enzyme C-terminal" evidence="3">
    <location>
        <begin position="417"/>
        <end position="493"/>
    </location>
</feature>
<protein>
    <submittedName>
        <fullName evidence="4">Acyl-CoA synthetase (AMP-forming)/AMP-acid ligase II</fullName>
    </submittedName>
</protein>
<dbReference type="Proteomes" id="UP000537161">
    <property type="component" value="Unassembled WGS sequence"/>
</dbReference>
<keyword evidence="1" id="KW-0812">Transmembrane</keyword>
<dbReference type="Gene3D" id="3.30.300.30">
    <property type="match status" value="1"/>
</dbReference>
<sequence>MSSNFIEAMIAAVARAPAASLTVASDVRPGETTLGAVVSAGRRMGTRMTASGIEPGDIVACMLPNWREWLVVAVAAAQAGAVMLPVVTIYGAKELGFILRQSGAKWLFTPDRFRNVDYVRVVADCGALSALERHIATGPAFDALEADGPIAEPAFRSAADLSLLVYTSGTTADPKGVMHSARGFLADMETMHMLRSGSDDDAVISPWPPGHVAGALSMYRFLTQGVPLVLMDQWDPARAAELIDRHRITSSSGTPFHLSGMIAAADANGHDLSSLRQYLVGAAPVPASLIERCQAQGLAVYHCYGSSEHPTVTSGVVDDPLDKQLHTEGRAIAGSEMRFVDDDGHDVPSGADGEICTRGPELFLGYLDPALNAGAFLPGGWYRTGDIGRLDAEGYLLITDRKKDIIIRGGENISSKEVEALLLAHPKIVDAAAVAAPDERMGEVVRACIVLVPGASLTLDELRDHFAAAGIARQKTPERLSILNELPRNASGKVLKHELRRNP</sequence>
<dbReference type="EMBL" id="JACIJH010000005">
    <property type="protein sequence ID" value="MBB5706725.1"/>
    <property type="molecule type" value="Genomic_DNA"/>
</dbReference>
<dbReference type="GO" id="GO:0016878">
    <property type="term" value="F:acid-thiol ligase activity"/>
    <property type="evidence" value="ECO:0007669"/>
    <property type="project" value="UniProtKB-ARBA"/>
</dbReference>
<gene>
    <name evidence="4" type="ORF">FHR21_002082</name>
</gene>
<dbReference type="Pfam" id="PF13193">
    <property type="entry name" value="AMP-binding_C"/>
    <property type="match status" value="1"/>
</dbReference>
<evidence type="ECO:0000313" key="5">
    <source>
        <dbReference type="Proteomes" id="UP000537161"/>
    </source>
</evidence>
<name>A0A7W9ES19_9SPHN</name>
<keyword evidence="4" id="KW-0436">Ligase</keyword>
<dbReference type="InterPro" id="IPR045851">
    <property type="entry name" value="AMP-bd_C_sf"/>
</dbReference>
<dbReference type="InterPro" id="IPR050237">
    <property type="entry name" value="ATP-dep_AMP-bd_enzyme"/>
</dbReference>
<feature type="domain" description="AMP-dependent synthetase/ligase" evidence="2">
    <location>
        <begin position="39"/>
        <end position="367"/>
    </location>
</feature>
<dbReference type="AlphaFoldDB" id="A0A7W9ES19"/>
<evidence type="ECO:0000313" key="4">
    <source>
        <dbReference type="EMBL" id="MBB5706725.1"/>
    </source>
</evidence>
<organism evidence="4 5">
    <name type="scientific">Sphingopyxis panaciterrulae</name>
    <dbReference type="NCBI Taxonomy" id="462372"/>
    <lineage>
        <taxon>Bacteria</taxon>
        <taxon>Pseudomonadati</taxon>
        <taxon>Pseudomonadota</taxon>
        <taxon>Alphaproteobacteria</taxon>
        <taxon>Sphingomonadales</taxon>
        <taxon>Sphingomonadaceae</taxon>
        <taxon>Sphingopyxis</taxon>
    </lineage>
</organism>
<reference evidence="4 5" key="1">
    <citation type="submission" date="2020-08" db="EMBL/GenBank/DDBJ databases">
        <title>Genomic Encyclopedia of Type Strains, Phase IV (KMG-IV): sequencing the most valuable type-strain genomes for metagenomic binning, comparative biology and taxonomic classification.</title>
        <authorList>
            <person name="Goeker M."/>
        </authorList>
    </citation>
    <scope>NUCLEOTIDE SEQUENCE [LARGE SCALE GENOMIC DNA]</scope>
    <source>
        <strain evidence="4 5">DSM 27163</strain>
    </source>
</reference>
<comment type="caution">
    <text evidence="4">The sequence shown here is derived from an EMBL/GenBank/DDBJ whole genome shotgun (WGS) entry which is preliminary data.</text>
</comment>
<feature type="transmembrane region" description="Helical" evidence="1">
    <location>
        <begin position="69"/>
        <end position="92"/>
    </location>
</feature>
<dbReference type="Gene3D" id="3.40.50.12780">
    <property type="entry name" value="N-terminal domain of ligase-like"/>
    <property type="match status" value="1"/>
</dbReference>
<keyword evidence="1" id="KW-0472">Membrane</keyword>
<dbReference type="InterPro" id="IPR025110">
    <property type="entry name" value="AMP-bd_C"/>
</dbReference>
<dbReference type="RefSeq" id="WP_184097888.1">
    <property type="nucleotide sequence ID" value="NZ_JACIJH010000005.1"/>
</dbReference>
<dbReference type="PANTHER" id="PTHR43767:SF1">
    <property type="entry name" value="NONRIBOSOMAL PEPTIDE SYNTHASE PES1 (EUROFUNG)-RELATED"/>
    <property type="match status" value="1"/>
</dbReference>
<evidence type="ECO:0000256" key="1">
    <source>
        <dbReference type="SAM" id="Phobius"/>
    </source>
</evidence>
<evidence type="ECO:0000259" key="3">
    <source>
        <dbReference type="Pfam" id="PF13193"/>
    </source>
</evidence>
<proteinExistence type="predicted"/>
<dbReference type="Pfam" id="PF00501">
    <property type="entry name" value="AMP-binding"/>
    <property type="match status" value="1"/>
</dbReference>
<dbReference type="InterPro" id="IPR000873">
    <property type="entry name" value="AMP-dep_synth/lig_dom"/>
</dbReference>
<dbReference type="InterPro" id="IPR042099">
    <property type="entry name" value="ANL_N_sf"/>
</dbReference>